<dbReference type="EMBL" id="LSDC01000060">
    <property type="protein sequence ID" value="KXB60117.1"/>
    <property type="molecule type" value="Genomic_DNA"/>
</dbReference>
<evidence type="ECO:0000313" key="4">
    <source>
        <dbReference type="Proteomes" id="UP000070355"/>
    </source>
</evidence>
<evidence type="ECO:0000313" key="3">
    <source>
        <dbReference type="EMBL" id="KXB60117.1"/>
    </source>
</evidence>
<evidence type="ECO:0000259" key="2">
    <source>
        <dbReference type="PROSITE" id="PS51782"/>
    </source>
</evidence>
<dbReference type="RefSeq" id="WP_231724159.1">
    <property type="nucleotide sequence ID" value="NZ_JAGZGJ010000038.1"/>
</dbReference>
<dbReference type="AlphaFoldDB" id="A0A133ZXE7"/>
<sequence length="156" mass="16543">MMKKNTIKNTVLVGLFIILAPLILVGVTALGNSLGGKAKDKVVQTTEQTAKVPEETKAESNKDIPKANDSKVTEENTNKKESSTNEKENGETEGVVSTTPVAGQDYIIKAGDSLFAIASKAYGEANSQNGVEKIKEANNISNNNIAAGQKIQIPKL</sequence>
<feature type="compositionally biased region" description="Basic and acidic residues" evidence="1">
    <location>
        <begin position="52"/>
        <end position="90"/>
    </location>
</feature>
<evidence type="ECO:0000256" key="1">
    <source>
        <dbReference type="SAM" id="MobiDB-lite"/>
    </source>
</evidence>
<dbReference type="STRING" id="1379.HMPREF3186_00913"/>
<dbReference type="PATRIC" id="fig|1379.3.peg.895"/>
<protein>
    <submittedName>
        <fullName evidence="3">LysM domain protein</fullName>
    </submittedName>
</protein>
<name>A0A133ZXE7_9BACL</name>
<dbReference type="SMART" id="SM00257">
    <property type="entry name" value="LysM"/>
    <property type="match status" value="1"/>
</dbReference>
<accession>A0A133ZXE7</accession>
<organism evidence="3 4">
    <name type="scientific">Gemella haemolysans</name>
    <dbReference type="NCBI Taxonomy" id="1379"/>
    <lineage>
        <taxon>Bacteria</taxon>
        <taxon>Bacillati</taxon>
        <taxon>Bacillota</taxon>
        <taxon>Bacilli</taxon>
        <taxon>Bacillales</taxon>
        <taxon>Gemellaceae</taxon>
        <taxon>Gemella</taxon>
    </lineage>
</organism>
<gene>
    <name evidence="3" type="ORF">HMPREF3186_00913</name>
</gene>
<feature type="region of interest" description="Disordered" evidence="1">
    <location>
        <begin position="37"/>
        <end position="98"/>
    </location>
</feature>
<dbReference type="InterPro" id="IPR036779">
    <property type="entry name" value="LysM_dom_sf"/>
</dbReference>
<proteinExistence type="predicted"/>
<dbReference type="PROSITE" id="PS51782">
    <property type="entry name" value="LYSM"/>
    <property type="match status" value="1"/>
</dbReference>
<dbReference type="Gene3D" id="3.10.350.10">
    <property type="entry name" value="LysM domain"/>
    <property type="match status" value="1"/>
</dbReference>
<dbReference type="Proteomes" id="UP000070355">
    <property type="component" value="Unassembled WGS sequence"/>
</dbReference>
<reference evidence="4" key="1">
    <citation type="submission" date="2016-01" db="EMBL/GenBank/DDBJ databases">
        <authorList>
            <person name="Mitreva M."/>
            <person name="Pepin K.H."/>
            <person name="Mihindukulasuriya K.A."/>
            <person name="Fulton R."/>
            <person name="Fronick C."/>
            <person name="O'Laughlin M."/>
            <person name="Miner T."/>
            <person name="Herter B."/>
            <person name="Rosa B.A."/>
            <person name="Cordes M."/>
            <person name="Tomlinson C."/>
            <person name="Wollam A."/>
            <person name="Palsikar V.B."/>
            <person name="Mardis E.R."/>
            <person name="Wilson R.K."/>
        </authorList>
    </citation>
    <scope>NUCLEOTIDE SEQUENCE [LARGE SCALE GENOMIC DNA]</scope>
    <source>
        <strain evidence="4">DNF01167</strain>
    </source>
</reference>
<feature type="domain" description="LysM" evidence="2">
    <location>
        <begin position="104"/>
        <end position="153"/>
    </location>
</feature>
<comment type="caution">
    <text evidence="3">The sequence shown here is derived from an EMBL/GenBank/DDBJ whole genome shotgun (WGS) entry which is preliminary data.</text>
</comment>
<dbReference type="InterPro" id="IPR018392">
    <property type="entry name" value="LysM"/>
</dbReference>
<dbReference type="Pfam" id="PF01476">
    <property type="entry name" value="LysM"/>
    <property type="match status" value="1"/>
</dbReference>
<dbReference type="SUPFAM" id="SSF54106">
    <property type="entry name" value="LysM domain"/>
    <property type="match status" value="1"/>
</dbReference>